<evidence type="ECO:0000313" key="2">
    <source>
        <dbReference type="Proteomes" id="UP000006643"/>
    </source>
</evidence>
<dbReference type="EMBL" id="DS028157">
    <property type="protein sequence ID" value="EEY64544.1"/>
    <property type="molecule type" value="Genomic_DNA"/>
</dbReference>
<sequence length="370" mass="41353">MAKDGAGTELFTRVLTCLDAVSIARLLQVEKRTYYQVLETQNIPRSNDPRVPPRVVPLWSERGQVAGGAVSLKPVELPDVHANGLTAHFLAASNTAGNRPMLMNVVQTNHRNDTSTELVLRSYSYLKEFGEWKTPTLPEKHKLAAANFGSHRGQFDLISQDGSVDLGLEVPRGTDAQIDYYLVKQATVSIHIQELLQVYFISLRPIKSLPEPSHREACNISITLRSIAGKLVTRCCVPGYITRTGIENFEVVNLPTDPGYAWLEVRSMNEAALSRRSCLYYYAVALHHGAKKVPGSGDSRAMQFNWLPGLLESFPTLESRQRRCLKGNLRMMTSSNGSMLQELTLVAQRLPTARLERYAARIESYTRHES</sequence>
<dbReference type="OrthoDB" id="167258at2759"/>
<accession>D0NSJ9</accession>
<proteinExistence type="predicted"/>
<name>D0NSJ9_PHYIT</name>
<organism evidence="1 2">
    <name type="scientific">Phytophthora infestans (strain T30-4)</name>
    <name type="common">Potato late blight agent</name>
    <dbReference type="NCBI Taxonomy" id="403677"/>
    <lineage>
        <taxon>Eukaryota</taxon>
        <taxon>Sar</taxon>
        <taxon>Stramenopiles</taxon>
        <taxon>Oomycota</taxon>
        <taxon>Peronosporomycetes</taxon>
        <taxon>Peronosporales</taxon>
        <taxon>Peronosporaceae</taxon>
        <taxon>Phytophthora</taxon>
    </lineage>
</organism>
<dbReference type="Proteomes" id="UP000006643">
    <property type="component" value="Unassembled WGS sequence"/>
</dbReference>
<keyword evidence="2" id="KW-1185">Reference proteome</keyword>
<protein>
    <submittedName>
        <fullName evidence="1">Uncharacterized protein</fullName>
    </submittedName>
</protein>
<dbReference type="OMA" id="TNHRNDT"/>
<dbReference type="AlphaFoldDB" id="D0NSJ9"/>
<dbReference type="GeneID" id="9475600"/>
<gene>
    <name evidence="1" type="ORF">PITG_15792</name>
</gene>
<reference evidence="2" key="1">
    <citation type="journal article" date="2009" name="Nature">
        <title>Genome sequence and analysis of the Irish potato famine pathogen Phytophthora infestans.</title>
        <authorList>
            <consortium name="The Broad Institute Genome Sequencing Platform"/>
            <person name="Haas B.J."/>
            <person name="Kamoun S."/>
            <person name="Zody M.C."/>
            <person name="Jiang R.H."/>
            <person name="Handsaker R.E."/>
            <person name="Cano L.M."/>
            <person name="Grabherr M."/>
            <person name="Kodira C.D."/>
            <person name="Raffaele S."/>
            <person name="Torto-Alalibo T."/>
            <person name="Bozkurt T.O."/>
            <person name="Ah-Fong A.M."/>
            <person name="Alvarado L."/>
            <person name="Anderson V.L."/>
            <person name="Armstrong M.R."/>
            <person name="Avrova A."/>
            <person name="Baxter L."/>
            <person name="Beynon J."/>
            <person name="Boevink P.C."/>
            <person name="Bollmann S.R."/>
            <person name="Bos J.I."/>
            <person name="Bulone V."/>
            <person name="Cai G."/>
            <person name="Cakir C."/>
            <person name="Carrington J.C."/>
            <person name="Chawner M."/>
            <person name="Conti L."/>
            <person name="Costanzo S."/>
            <person name="Ewan R."/>
            <person name="Fahlgren N."/>
            <person name="Fischbach M.A."/>
            <person name="Fugelstad J."/>
            <person name="Gilroy E.M."/>
            <person name="Gnerre S."/>
            <person name="Green P.J."/>
            <person name="Grenville-Briggs L.J."/>
            <person name="Griffith J."/>
            <person name="Grunwald N.J."/>
            <person name="Horn K."/>
            <person name="Horner N.R."/>
            <person name="Hu C.H."/>
            <person name="Huitema E."/>
            <person name="Jeong D.H."/>
            <person name="Jones A.M."/>
            <person name="Jones J.D."/>
            <person name="Jones R.W."/>
            <person name="Karlsson E.K."/>
            <person name="Kunjeti S.G."/>
            <person name="Lamour K."/>
            <person name="Liu Z."/>
            <person name="Ma L."/>
            <person name="Maclean D."/>
            <person name="Chibucos M.C."/>
            <person name="McDonald H."/>
            <person name="McWalters J."/>
            <person name="Meijer H.J."/>
            <person name="Morgan W."/>
            <person name="Morris P.F."/>
            <person name="Munro C.A."/>
            <person name="O'Neill K."/>
            <person name="Ospina-Giraldo M."/>
            <person name="Pinzon A."/>
            <person name="Pritchard L."/>
            <person name="Ramsahoye B."/>
            <person name="Ren Q."/>
            <person name="Restrepo S."/>
            <person name="Roy S."/>
            <person name="Sadanandom A."/>
            <person name="Savidor A."/>
            <person name="Schornack S."/>
            <person name="Schwartz D.C."/>
            <person name="Schumann U.D."/>
            <person name="Schwessinger B."/>
            <person name="Seyer L."/>
            <person name="Sharpe T."/>
            <person name="Silvar C."/>
            <person name="Song J."/>
            <person name="Studholme D.J."/>
            <person name="Sykes S."/>
            <person name="Thines M."/>
            <person name="van de Vondervoort P.J."/>
            <person name="Phuntumart V."/>
            <person name="Wawra S."/>
            <person name="Weide R."/>
            <person name="Win J."/>
            <person name="Young C."/>
            <person name="Zhou S."/>
            <person name="Fry W."/>
            <person name="Meyers B.C."/>
            <person name="van West P."/>
            <person name="Ristaino J."/>
            <person name="Govers F."/>
            <person name="Birch P.R."/>
            <person name="Whisson S.C."/>
            <person name="Judelson H.S."/>
            <person name="Nusbaum C."/>
        </authorList>
    </citation>
    <scope>NUCLEOTIDE SEQUENCE [LARGE SCALE GENOMIC DNA]</scope>
    <source>
        <strain evidence="2">T30-4</strain>
    </source>
</reference>
<dbReference type="KEGG" id="pif:PITG_15792"/>
<dbReference type="VEuPathDB" id="FungiDB:PITG_15792"/>
<evidence type="ECO:0000313" key="1">
    <source>
        <dbReference type="EMBL" id="EEY64544.1"/>
    </source>
</evidence>
<dbReference type="HOGENOM" id="CLU_053443_0_0_1"/>
<dbReference type="RefSeq" id="XP_002898047.1">
    <property type="nucleotide sequence ID" value="XM_002898001.1"/>
</dbReference>
<dbReference type="InParanoid" id="D0NSJ9"/>
<dbReference type="eggNOG" id="ENOG502S8G8">
    <property type="taxonomic scope" value="Eukaryota"/>
</dbReference>